<evidence type="ECO:0000259" key="3">
    <source>
        <dbReference type="Pfam" id="PF04195"/>
    </source>
</evidence>
<gene>
    <name evidence="4" type="ORF">OLC1_LOCUS12448</name>
</gene>
<evidence type="ECO:0000256" key="1">
    <source>
        <dbReference type="SAM" id="Coils"/>
    </source>
</evidence>
<reference evidence="4" key="1">
    <citation type="submission" date="2023-03" db="EMBL/GenBank/DDBJ databases">
        <authorList>
            <person name="Julca I."/>
        </authorList>
    </citation>
    <scope>NUCLEOTIDE SEQUENCE</scope>
</reference>
<sequence>MVGDVRNLLKKKDLEHLEEKFSLTKHDPTLPEGRQWANTPPLGKITVYAKYFELGLHLPVLSFIRDILDAYGLPLAQLTPNFITSVLTFIHVCHKVEVVPDVFLFGCFHKLVRGPKNFPSWLSFTKNQKGPKKELAMPSEGSKPRKNEYKTWKAEYLYINSSLADLPDWNYALEGDKILDPWSTSDQADLTERQPDLDKLVSWTESYSYLEIAAMSDAITNSERESQSMPLSQQDPSAFGGEKVVPSVAVRDPLPSNQQPPTGPASKHKRPALPSEDASKRVRFEVTVTPISTVVSGGLILTPDDLLKETYTEKDPRPRKVKSADIPRGTAFVQFKPPQGVVQTAASFGRLIHNYVDLGSTNENMVARLTEELQGVRSELDKAKQEAQCWKDQLTIATKALTEKAKAYEESMKKVKKECIPKTSLGKLILAALRVYLQSSYSRHRDWDDGGSLGNPGRPKG</sequence>
<dbReference type="InterPro" id="IPR007321">
    <property type="entry name" value="Transposase_28"/>
</dbReference>
<keyword evidence="1" id="KW-0175">Coiled coil</keyword>
<name>A0AAV1D7G3_OLDCO</name>
<dbReference type="EMBL" id="OX459121">
    <property type="protein sequence ID" value="CAI9103236.1"/>
    <property type="molecule type" value="Genomic_DNA"/>
</dbReference>
<dbReference type="AlphaFoldDB" id="A0AAV1D7G3"/>
<feature type="domain" description="Transposase (putative) gypsy type" evidence="3">
    <location>
        <begin position="47"/>
        <end position="111"/>
    </location>
</feature>
<keyword evidence="5" id="KW-1185">Reference proteome</keyword>
<dbReference type="Pfam" id="PF04195">
    <property type="entry name" value="Transposase_28"/>
    <property type="match status" value="1"/>
</dbReference>
<protein>
    <submittedName>
        <fullName evidence="4">OLC1v1001685C1</fullName>
    </submittedName>
</protein>
<accession>A0AAV1D7G3</accession>
<feature type="compositionally biased region" description="Polar residues" evidence="2">
    <location>
        <begin position="227"/>
        <end position="236"/>
    </location>
</feature>
<evidence type="ECO:0000313" key="4">
    <source>
        <dbReference type="EMBL" id="CAI9103236.1"/>
    </source>
</evidence>
<feature type="coiled-coil region" evidence="1">
    <location>
        <begin position="366"/>
        <end position="418"/>
    </location>
</feature>
<organism evidence="4 5">
    <name type="scientific">Oldenlandia corymbosa var. corymbosa</name>
    <dbReference type="NCBI Taxonomy" id="529605"/>
    <lineage>
        <taxon>Eukaryota</taxon>
        <taxon>Viridiplantae</taxon>
        <taxon>Streptophyta</taxon>
        <taxon>Embryophyta</taxon>
        <taxon>Tracheophyta</taxon>
        <taxon>Spermatophyta</taxon>
        <taxon>Magnoliopsida</taxon>
        <taxon>eudicotyledons</taxon>
        <taxon>Gunneridae</taxon>
        <taxon>Pentapetalae</taxon>
        <taxon>asterids</taxon>
        <taxon>lamiids</taxon>
        <taxon>Gentianales</taxon>
        <taxon>Rubiaceae</taxon>
        <taxon>Rubioideae</taxon>
        <taxon>Spermacoceae</taxon>
        <taxon>Hedyotis-Oldenlandia complex</taxon>
        <taxon>Oldenlandia</taxon>
    </lineage>
</organism>
<evidence type="ECO:0000256" key="2">
    <source>
        <dbReference type="SAM" id="MobiDB-lite"/>
    </source>
</evidence>
<feature type="region of interest" description="Disordered" evidence="2">
    <location>
        <begin position="221"/>
        <end position="240"/>
    </location>
</feature>
<evidence type="ECO:0000313" key="5">
    <source>
        <dbReference type="Proteomes" id="UP001161247"/>
    </source>
</evidence>
<proteinExistence type="predicted"/>
<feature type="region of interest" description="Disordered" evidence="2">
    <location>
        <begin position="251"/>
        <end position="278"/>
    </location>
</feature>
<dbReference type="Proteomes" id="UP001161247">
    <property type="component" value="Chromosome 4"/>
</dbReference>